<dbReference type="Pfam" id="PF01047">
    <property type="entry name" value="MarR"/>
    <property type="match status" value="1"/>
</dbReference>
<dbReference type="InterPro" id="IPR036390">
    <property type="entry name" value="WH_DNA-bd_sf"/>
</dbReference>
<gene>
    <name evidence="2" type="ORF">GNZ12_04260</name>
</gene>
<dbReference type="PANTHER" id="PTHR33164">
    <property type="entry name" value="TRANSCRIPTIONAL REGULATOR, MARR FAMILY"/>
    <property type="match status" value="1"/>
</dbReference>
<dbReference type="InterPro" id="IPR039422">
    <property type="entry name" value="MarR/SlyA-like"/>
</dbReference>
<dbReference type="InterPro" id="IPR000835">
    <property type="entry name" value="HTH_MarR-typ"/>
</dbReference>
<dbReference type="InterPro" id="IPR036388">
    <property type="entry name" value="WH-like_DNA-bd_sf"/>
</dbReference>
<name>A0ABX2BHY1_9BURK</name>
<evidence type="ECO:0000313" key="3">
    <source>
        <dbReference type="Proteomes" id="UP000652198"/>
    </source>
</evidence>
<proteinExistence type="predicted"/>
<dbReference type="Proteomes" id="UP000652198">
    <property type="component" value="Unassembled WGS sequence"/>
</dbReference>
<dbReference type="Gene3D" id="1.10.10.10">
    <property type="entry name" value="Winged helix-like DNA-binding domain superfamily/Winged helix DNA-binding domain"/>
    <property type="match status" value="1"/>
</dbReference>
<sequence>MHIQSLENDDCFAVRQAARHISQLYERHLSGAGITPTQFSILCALRCSSRLTMLELAQAMVMDRTTLVRILRPLLRNGFVASEQDGRVRRRLQLVLTSGGHAKLHEAVTHWSAAQDEFERKFGRQQAASLRRELLRLTRDVSKE</sequence>
<dbReference type="PROSITE" id="PS50995">
    <property type="entry name" value="HTH_MARR_2"/>
    <property type="match status" value="1"/>
</dbReference>
<evidence type="ECO:0000259" key="1">
    <source>
        <dbReference type="PROSITE" id="PS50995"/>
    </source>
</evidence>
<evidence type="ECO:0000313" key="2">
    <source>
        <dbReference type="EMBL" id="NPT40535.1"/>
    </source>
</evidence>
<organism evidence="2 3">
    <name type="scientific">Paraburkholderia solitsugae</name>
    <dbReference type="NCBI Taxonomy" id="2675748"/>
    <lineage>
        <taxon>Bacteria</taxon>
        <taxon>Pseudomonadati</taxon>
        <taxon>Pseudomonadota</taxon>
        <taxon>Betaproteobacteria</taxon>
        <taxon>Burkholderiales</taxon>
        <taxon>Burkholderiaceae</taxon>
        <taxon>Paraburkholderia</taxon>
    </lineage>
</organism>
<dbReference type="EMBL" id="WOEY01000017">
    <property type="protein sequence ID" value="NPT40535.1"/>
    <property type="molecule type" value="Genomic_DNA"/>
</dbReference>
<reference evidence="2 3" key="1">
    <citation type="submission" date="2019-11" db="EMBL/GenBank/DDBJ databases">
        <title>Metabolism of dissolved organic matter in forest soils.</title>
        <authorList>
            <person name="Cyle K.T."/>
            <person name="Wilhelm R.C."/>
            <person name="Martinez C.E."/>
        </authorList>
    </citation>
    <scope>NUCLEOTIDE SEQUENCE [LARGE SCALE GENOMIC DNA]</scope>
    <source>
        <strain evidence="2 3">1N</strain>
    </source>
</reference>
<feature type="domain" description="HTH marR-type" evidence="1">
    <location>
        <begin position="7"/>
        <end position="139"/>
    </location>
</feature>
<dbReference type="SUPFAM" id="SSF46785">
    <property type="entry name" value="Winged helix' DNA-binding domain"/>
    <property type="match status" value="1"/>
</dbReference>
<keyword evidence="3" id="KW-1185">Reference proteome</keyword>
<accession>A0ABX2BHY1</accession>
<dbReference type="SMART" id="SM00347">
    <property type="entry name" value="HTH_MARR"/>
    <property type="match status" value="1"/>
</dbReference>
<dbReference type="RefSeq" id="WP_172309167.1">
    <property type="nucleotide sequence ID" value="NZ_WOEY01000017.1"/>
</dbReference>
<dbReference type="PANTHER" id="PTHR33164:SF105">
    <property type="entry name" value="TRANSCRIPTIONAL REPRESSOR PROTEIN-RELATED"/>
    <property type="match status" value="1"/>
</dbReference>
<comment type="caution">
    <text evidence="2">The sequence shown here is derived from an EMBL/GenBank/DDBJ whole genome shotgun (WGS) entry which is preliminary data.</text>
</comment>
<protein>
    <submittedName>
        <fullName evidence="2">MarR family transcriptional regulator</fullName>
    </submittedName>
</protein>